<feature type="transmembrane region" description="Helical" evidence="8">
    <location>
        <begin position="387"/>
        <end position="417"/>
    </location>
</feature>
<evidence type="ECO:0000259" key="9">
    <source>
        <dbReference type="Pfam" id="PF04547"/>
    </source>
</evidence>
<evidence type="ECO:0000256" key="8">
    <source>
        <dbReference type="RuleBase" id="RU280814"/>
    </source>
</evidence>
<comment type="subcellular location">
    <subcellularLocation>
        <location evidence="1">Cell membrane</location>
        <topology evidence="1">Multi-pass membrane protein</topology>
    </subcellularLocation>
    <subcellularLocation>
        <location evidence="8">Membrane</location>
        <topology evidence="8">Multi-pass membrane protein</topology>
    </subcellularLocation>
</comment>
<feature type="transmembrane region" description="Helical" evidence="8">
    <location>
        <begin position="484"/>
        <end position="512"/>
    </location>
</feature>
<keyword evidence="7" id="KW-0325">Glycoprotein</keyword>
<sequence length="671" mass="77404">MDKLAFYINGLRKAGVEIEIAKGGRNNDLVFIKLHCVLEVLMEIVKAHNIVLEKQNLKKMRESAFYKQSFVHTICSRPDPKNPLTLRAPQTLSGNNATTMTSAERTLALHRLIIRTKFSNEFQDRGITRMITQGILINAYPLHDSTLTWPEQGPISDRQLLGRFWSRLSYFYKMQPLHLIRKYYGPEVAFYFAFLGFYNRMLVPAALVGLLCFIIVFLTLDDENPLIRDYCKSDAVMCPRCLDARYCNFVPLKYSCEMAKIVLLFDNSANIIYSILMSFWSTIFMQLWKRREIELRFKWNLMTVEANTATRLQYYERTKYRRPSKFTGEEEPYIPNLIKSLNYSVTVFSCLCMIFIVVLAIFSAMMIKFTVAGFILGNDIEVLKNHLNIIIMALSSLINLIFMKIFAPIYTKLAILLTIRENPRTYVEFHNSCIYKSYMLGFANSYFPVFYLALIKGRLYTHPGDMSVKTIPLYSDLCHPPGCIVGITILLLFVLLFRSSVGQIIVIVIRLLKRGKAKLTKVDESTKLPSWERDYKLENNPKFCMLKDYMEIAIQYGFVTFFISALPLAPLLALLNNIIEIRLDAVKRVATYKRPLISRLPGIGAWNVVFQLATRLGILTNAFVIAFTSNTITREIHRFETGSMKNFVNTTLSAIDLDSECNLRKYHIRST</sequence>
<evidence type="ECO:0000256" key="2">
    <source>
        <dbReference type="ARBA" id="ARBA00009671"/>
    </source>
</evidence>
<evidence type="ECO:0000256" key="3">
    <source>
        <dbReference type="ARBA" id="ARBA00022475"/>
    </source>
</evidence>
<feature type="transmembrane region" description="Helical" evidence="8">
    <location>
        <begin position="271"/>
        <end position="288"/>
    </location>
</feature>
<evidence type="ECO:0000256" key="5">
    <source>
        <dbReference type="ARBA" id="ARBA00022989"/>
    </source>
</evidence>
<dbReference type="InterPro" id="IPR032394">
    <property type="entry name" value="Anoct_dimer"/>
</dbReference>
<organism evidence="11 12">
    <name type="scientific">Nicrophorus vespilloides</name>
    <name type="common">Boreal carrion beetle</name>
    <dbReference type="NCBI Taxonomy" id="110193"/>
    <lineage>
        <taxon>Eukaryota</taxon>
        <taxon>Metazoa</taxon>
        <taxon>Ecdysozoa</taxon>
        <taxon>Arthropoda</taxon>
        <taxon>Hexapoda</taxon>
        <taxon>Insecta</taxon>
        <taxon>Pterygota</taxon>
        <taxon>Neoptera</taxon>
        <taxon>Endopterygota</taxon>
        <taxon>Coleoptera</taxon>
        <taxon>Polyphaga</taxon>
        <taxon>Staphyliniformia</taxon>
        <taxon>Silphidae</taxon>
        <taxon>Nicrophorinae</taxon>
        <taxon>Nicrophorus</taxon>
    </lineage>
</organism>
<feature type="transmembrane region" description="Helical" evidence="8">
    <location>
        <begin position="438"/>
        <end position="455"/>
    </location>
</feature>
<keyword evidence="6 8" id="KW-0472">Membrane</keyword>
<comment type="caution">
    <text evidence="8">Lacks conserved residue(s) required for the propagation of feature annotation.</text>
</comment>
<feature type="domain" description="Anoctamin dimerisation" evidence="10">
    <location>
        <begin position="6"/>
        <end position="177"/>
    </location>
</feature>
<dbReference type="Pfam" id="PF04547">
    <property type="entry name" value="Anoctamin"/>
    <property type="match status" value="1"/>
</dbReference>
<dbReference type="Pfam" id="PF16178">
    <property type="entry name" value="Anoct_dimer"/>
    <property type="match status" value="1"/>
</dbReference>
<dbReference type="Proteomes" id="UP000695000">
    <property type="component" value="Unplaced"/>
</dbReference>
<accession>A0ABM1MNF1</accession>
<evidence type="ECO:0000256" key="6">
    <source>
        <dbReference type="ARBA" id="ARBA00023136"/>
    </source>
</evidence>
<dbReference type="InterPro" id="IPR049452">
    <property type="entry name" value="Anoctamin_TM"/>
</dbReference>
<name>A0ABM1MNF1_NICVS</name>
<protein>
    <recommendedName>
        <fullName evidence="8">Anoctamin</fullName>
    </recommendedName>
</protein>
<dbReference type="PANTHER" id="PTHR12308">
    <property type="entry name" value="ANOCTAMIN"/>
    <property type="match status" value="1"/>
</dbReference>
<gene>
    <name evidence="12" type="primary">LOC108562321</name>
</gene>
<proteinExistence type="inferred from homology"/>
<comment type="similarity">
    <text evidence="2 8">Belongs to the anoctamin family.</text>
</comment>
<keyword evidence="5 8" id="KW-1133">Transmembrane helix</keyword>
<evidence type="ECO:0000313" key="11">
    <source>
        <dbReference type="Proteomes" id="UP000695000"/>
    </source>
</evidence>
<dbReference type="PANTHER" id="PTHR12308:SF84">
    <property type="entry name" value="ANOCTAMIN"/>
    <property type="match status" value="1"/>
</dbReference>
<dbReference type="GeneID" id="108562321"/>
<evidence type="ECO:0000256" key="7">
    <source>
        <dbReference type="ARBA" id="ARBA00023180"/>
    </source>
</evidence>
<reference evidence="12" key="1">
    <citation type="submission" date="2025-08" db="UniProtKB">
        <authorList>
            <consortium name="RefSeq"/>
        </authorList>
    </citation>
    <scope>IDENTIFICATION</scope>
    <source>
        <tissue evidence="12">Whole Larva</tissue>
    </source>
</reference>
<evidence type="ECO:0000259" key="10">
    <source>
        <dbReference type="Pfam" id="PF16178"/>
    </source>
</evidence>
<evidence type="ECO:0000313" key="12">
    <source>
        <dbReference type="RefSeq" id="XP_017776101.1"/>
    </source>
</evidence>
<dbReference type="RefSeq" id="XP_017776101.1">
    <property type="nucleotide sequence ID" value="XM_017920612.1"/>
</dbReference>
<feature type="transmembrane region" description="Helical" evidence="8">
    <location>
        <begin position="552"/>
        <end position="575"/>
    </location>
</feature>
<feature type="transmembrane region" description="Helical" evidence="8">
    <location>
        <begin position="345"/>
        <end position="367"/>
    </location>
</feature>
<dbReference type="InterPro" id="IPR007632">
    <property type="entry name" value="Anoctamin"/>
</dbReference>
<feature type="transmembrane region" description="Helical" evidence="8">
    <location>
        <begin position="201"/>
        <end position="220"/>
    </location>
</feature>
<keyword evidence="4 8" id="KW-0812">Transmembrane</keyword>
<evidence type="ECO:0000256" key="1">
    <source>
        <dbReference type="ARBA" id="ARBA00004651"/>
    </source>
</evidence>
<evidence type="ECO:0000256" key="4">
    <source>
        <dbReference type="ARBA" id="ARBA00022692"/>
    </source>
</evidence>
<feature type="domain" description="Anoctamin transmembrane" evidence="9">
    <location>
        <begin position="180"/>
        <end position="635"/>
    </location>
</feature>
<keyword evidence="11" id="KW-1185">Reference proteome</keyword>
<keyword evidence="3" id="KW-1003">Cell membrane</keyword>